<dbReference type="OrthoDB" id="5353095at2759"/>
<dbReference type="AlphaFoldDB" id="A0A2R5GJQ3"/>
<proteinExistence type="predicted"/>
<feature type="domain" description="C2 tensin-type" evidence="3">
    <location>
        <begin position="920"/>
        <end position="1063"/>
    </location>
</feature>
<dbReference type="InterPro" id="IPR012388">
    <property type="entry name" value="CABLES1/2"/>
</dbReference>
<evidence type="ECO:0000313" key="4">
    <source>
        <dbReference type="EMBL" id="GBG30855.1"/>
    </source>
</evidence>
<dbReference type="InterPro" id="IPR035892">
    <property type="entry name" value="C2_domain_sf"/>
</dbReference>
<dbReference type="SMART" id="SM01326">
    <property type="entry name" value="PTEN_C2"/>
    <property type="match status" value="1"/>
</dbReference>
<dbReference type="CDD" id="cd22919">
    <property type="entry name" value="HFD_CENP-S"/>
    <property type="match status" value="1"/>
</dbReference>
<dbReference type="Gene3D" id="3.90.190.10">
    <property type="entry name" value="Protein tyrosine phosphatase superfamily"/>
    <property type="match status" value="1"/>
</dbReference>
<feature type="region of interest" description="Disordered" evidence="1">
    <location>
        <begin position="1138"/>
        <end position="1162"/>
    </location>
</feature>
<dbReference type="SUPFAM" id="SSF47954">
    <property type="entry name" value="Cyclin-like"/>
    <property type="match status" value="1"/>
</dbReference>
<feature type="compositionally biased region" description="Basic and acidic residues" evidence="1">
    <location>
        <begin position="103"/>
        <end position="118"/>
    </location>
</feature>
<name>A0A2R5GJQ3_9STRA</name>
<evidence type="ECO:0000259" key="2">
    <source>
        <dbReference type="PROSITE" id="PS51181"/>
    </source>
</evidence>
<dbReference type="SUPFAM" id="SSF47113">
    <property type="entry name" value="Histone-fold"/>
    <property type="match status" value="1"/>
</dbReference>
<sequence length="1225" mass="132995">MEDADAEASLLQAKVALTVDKACKKTADDQLNKVKISRGAVQTIAKVVMEVAGVVAEDLFMFATHAKRTAISSDDVKLCARKSPSLLKALEKYETEELGVTQESRKAKSSTIDKENKAAKKKKSTTQQQLEASRPVKTGRMKMRALEFLRYIPMDNEAEILASAGNTADPAAGEVGTSRGQTSTANPTTTNSAKALTAVDNADASPDDAAVLALSGSKVGENEQANIDGASTSKDRKSGAASGAGASLQETDQAAAILANALGGGTTIEAGPDAAAGGNASLQTAETQANAAGADKTTNNAAAPMGIYVRGPADFTYASEREWLKRGGHRRSREAREKALIHAGIHDDARLFLSWDKGYPGMVLSVIKYSETAESRRGKMTRLGAVMMDVPRRRQEVPKILSDASWLQREGTSYARYFNKEWAEVSGDRVDPARAAREEAWDREYHPMALDDPHMRLGKHRIVQGLDGYYLSVLPYTKKKVLKQELNEVFREKHPELPAELTLSKIRNLKREVLEHARTLNLELSTAALAIVYFEKLVFKGVVDKRNRKLVMSVCLLLAYKLNEPKLPETATVADLLEDIERVQALAPRQVLEAEFNVFGHLLFHLNASKEHVLTHFSRLLKTIETTPTEYLGEDLAQFYFPKLGDDDVSDDESVSHAPPPPPTESSRADQLPGILVPLPVPVPKPQRHTAPVRARKAAKALVNRFGMPGGGMMQMLSKMSGRVLNELTAGEDDLLANFSGKRVRSICPVSEDGRLVVTGFLGDDPAVKIPNTAKALARVRLADLHAQIAHRHGPGTSMTIWNLSGERYEYGDAEVIEHNFGIHPAPPLATLQRLVREITACLRDDARQVAIIHDLSGRRSAVVAACCLLALEEDLSAQEALAKIGNALGGPGQALVPSQIRYIEYFSQLSVDNKECTLGCPQRLERIIVNGIPDYVNASGSGPQVPVKCRPFAKVILGTETVAGTRPGPIFTPEDLCFSLVPLVPGKKSSAPAGVVVRGDVLVRVYHADEQTQRTTPMFALAFHTGFVQDGVLRAQAVEIDGAKDNGRFPPSFFVDLIFTPLPHLAENEDGLEGDVNTTNSFENKSIAANGRRRRDKDRADIRIDDDADEAAGVKRSSGNDDNDALVKELRKYNTSDLTSALSQTREATRPASSNAVTDATESLEEIEKLVDDLDLDALDMDDEDGIGQVTGTNGEMQDAVDDDIEDFDVDAFASSLDLDLNED</sequence>
<dbReference type="InterPro" id="IPR006671">
    <property type="entry name" value="Cyclin_N"/>
</dbReference>
<organism evidence="4 5">
    <name type="scientific">Hondaea fermentalgiana</name>
    <dbReference type="NCBI Taxonomy" id="2315210"/>
    <lineage>
        <taxon>Eukaryota</taxon>
        <taxon>Sar</taxon>
        <taxon>Stramenopiles</taxon>
        <taxon>Bigyra</taxon>
        <taxon>Labyrinthulomycetes</taxon>
        <taxon>Thraustochytrida</taxon>
        <taxon>Thraustochytriidae</taxon>
        <taxon>Hondaea</taxon>
    </lineage>
</organism>
<dbReference type="InterPro" id="IPR036915">
    <property type="entry name" value="Cyclin-like_sf"/>
</dbReference>
<dbReference type="Pfam" id="PF10409">
    <property type="entry name" value="PTEN_C2"/>
    <property type="match status" value="1"/>
</dbReference>
<evidence type="ECO:0000256" key="1">
    <source>
        <dbReference type="SAM" id="MobiDB-lite"/>
    </source>
</evidence>
<reference evidence="4 5" key="1">
    <citation type="submission" date="2017-12" db="EMBL/GenBank/DDBJ databases">
        <title>Sequencing, de novo assembly and annotation of complete genome of a new Thraustochytrid species, strain FCC1311.</title>
        <authorList>
            <person name="Sedici K."/>
            <person name="Godart F."/>
            <person name="Aiese Cigliano R."/>
            <person name="Sanseverino W."/>
            <person name="Barakat M."/>
            <person name="Ortet P."/>
            <person name="Marechal E."/>
            <person name="Cagnac O."/>
            <person name="Amato A."/>
        </authorList>
    </citation>
    <scope>NUCLEOTIDE SEQUENCE [LARGE SCALE GENOMIC DNA]</scope>
</reference>
<protein>
    <submittedName>
        <fullName evidence="4">CDK5 and ABL1 enzyme substrate 1</fullName>
    </submittedName>
</protein>
<dbReference type="GO" id="GO:0046982">
    <property type="term" value="F:protein heterodimerization activity"/>
    <property type="evidence" value="ECO:0007669"/>
    <property type="project" value="InterPro"/>
</dbReference>
<feature type="region of interest" description="Disordered" evidence="1">
    <location>
        <begin position="168"/>
        <end position="191"/>
    </location>
</feature>
<dbReference type="PANTHER" id="PTHR22896">
    <property type="entry name" value="CDK5 AND ABL1 ENZYME SUBSTRATE 1"/>
    <property type="match status" value="1"/>
</dbReference>
<dbReference type="Gene3D" id="2.60.40.1110">
    <property type="match status" value="1"/>
</dbReference>
<dbReference type="PROSITE" id="PS51182">
    <property type="entry name" value="C2_TENSIN"/>
    <property type="match status" value="1"/>
</dbReference>
<feature type="compositionally biased region" description="Polar residues" evidence="1">
    <location>
        <begin position="223"/>
        <end position="232"/>
    </location>
</feature>
<dbReference type="PANTHER" id="PTHR22896:SF0">
    <property type="entry name" value="CYCLIN N-TERMINAL DOMAIN-CONTAINING PROTEIN"/>
    <property type="match status" value="1"/>
</dbReference>
<dbReference type="Gene3D" id="1.10.20.10">
    <property type="entry name" value="Histone, subunit A"/>
    <property type="match status" value="1"/>
</dbReference>
<dbReference type="PROSITE" id="PS51181">
    <property type="entry name" value="PPASE_TENSIN"/>
    <property type="match status" value="1"/>
</dbReference>
<feature type="compositionally biased region" description="Low complexity" evidence="1">
    <location>
        <begin position="182"/>
        <end position="191"/>
    </location>
</feature>
<evidence type="ECO:0000259" key="3">
    <source>
        <dbReference type="PROSITE" id="PS51182"/>
    </source>
</evidence>
<dbReference type="SUPFAM" id="SSF52799">
    <property type="entry name" value="(Phosphotyrosine protein) phosphatases II"/>
    <property type="match status" value="1"/>
</dbReference>
<dbReference type="Gene3D" id="1.10.472.10">
    <property type="entry name" value="Cyclin-like"/>
    <property type="match status" value="1"/>
</dbReference>
<keyword evidence="5" id="KW-1185">Reference proteome</keyword>
<dbReference type="GO" id="GO:0071821">
    <property type="term" value="C:FANCM-MHF complex"/>
    <property type="evidence" value="ECO:0007669"/>
    <property type="project" value="InterPro"/>
</dbReference>
<evidence type="ECO:0000313" key="5">
    <source>
        <dbReference type="Proteomes" id="UP000241890"/>
    </source>
</evidence>
<dbReference type="InterPro" id="IPR029003">
    <property type="entry name" value="CENP-S/Mhf1"/>
</dbReference>
<comment type="caution">
    <text evidence="4">The sequence shown here is derived from an EMBL/GenBank/DDBJ whole genome shotgun (WGS) entry which is preliminary data.</text>
</comment>
<gene>
    <name evidence="4" type="ORF">FCC1311_070752</name>
</gene>
<dbReference type="Proteomes" id="UP000241890">
    <property type="component" value="Unassembled WGS sequence"/>
</dbReference>
<feature type="region of interest" description="Disordered" evidence="1">
    <location>
        <begin position="649"/>
        <end position="671"/>
    </location>
</feature>
<dbReference type="SUPFAM" id="SSF49562">
    <property type="entry name" value="C2 domain (Calcium/lipid-binding domain, CaLB)"/>
    <property type="match status" value="1"/>
</dbReference>
<dbReference type="EMBL" id="BEYU01000084">
    <property type="protein sequence ID" value="GBG30855.1"/>
    <property type="molecule type" value="Genomic_DNA"/>
</dbReference>
<dbReference type="CDD" id="cd20556">
    <property type="entry name" value="CYCLIN_CABLES"/>
    <property type="match status" value="1"/>
</dbReference>
<dbReference type="InterPro" id="IPR029021">
    <property type="entry name" value="Prot-tyrosine_phosphatase-like"/>
</dbReference>
<dbReference type="Pfam" id="PF00134">
    <property type="entry name" value="Cyclin_N"/>
    <property type="match status" value="1"/>
</dbReference>
<feature type="region of interest" description="Disordered" evidence="1">
    <location>
        <begin position="222"/>
        <end position="248"/>
    </location>
</feature>
<dbReference type="InParanoid" id="A0A2R5GJQ3"/>
<dbReference type="GO" id="GO:0051726">
    <property type="term" value="P:regulation of cell cycle"/>
    <property type="evidence" value="ECO:0007669"/>
    <property type="project" value="InterPro"/>
</dbReference>
<dbReference type="Pfam" id="PF15630">
    <property type="entry name" value="CENP-S"/>
    <property type="match status" value="1"/>
</dbReference>
<feature type="region of interest" description="Disordered" evidence="1">
    <location>
        <begin position="98"/>
        <end position="135"/>
    </location>
</feature>
<accession>A0A2R5GJQ3</accession>
<feature type="domain" description="Phosphatase tensin-type" evidence="2">
    <location>
        <begin position="766"/>
        <end position="914"/>
    </location>
</feature>
<dbReference type="InterPro" id="IPR009072">
    <property type="entry name" value="Histone-fold"/>
</dbReference>
<dbReference type="InterPro" id="IPR014020">
    <property type="entry name" value="Tensin_C2-dom"/>
</dbReference>
<dbReference type="InterPro" id="IPR029023">
    <property type="entry name" value="Tensin_phosphatase"/>
</dbReference>